<dbReference type="RefSeq" id="WP_092941351.1">
    <property type="nucleotide sequence ID" value="NZ_FONX01000018.1"/>
</dbReference>
<dbReference type="OrthoDB" id="5348353at2"/>
<evidence type="ECO:0000313" key="1">
    <source>
        <dbReference type="EMBL" id="SFF22724.1"/>
    </source>
</evidence>
<keyword evidence="2" id="KW-1185">Reference proteome</keyword>
<proteinExistence type="predicted"/>
<dbReference type="Proteomes" id="UP000199119">
    <property type="component" value="Unassembled WGS sequence"/>
</dbReference>
<dbReference type="Pfam" id="PF10636">
    <property type="entry name" value="hemP"/>
    <property type="match status" value="1"/>
</dbReference>
<sequence>MQATLTAPSAASFFGTASFEGRSSGASASARQAAAASADAAPGHAVDSSALLQGQKAVSISHNGSVYRLQATKLGKLILTK</sequence>
<evidence type="ECO:0000313" key="2">
    <source>
        <dbReference type="Proteomes" id="UP000199119"/>
    </source>
</evidence>
<reference evidence="2" key="1">
    <citation type="submission" date="2016-10" db="EMBL/GenBank/DDBJ databases">
        <authorList>
            <person name="Varghese N."/>
            <person name="Submissions S."/>
        </authorList>
    </citation>
    <scope>NUCLEOTIDE SEQUENCE [LARGE SCALE GENOMIC DNA]</scope>
    <source>
        <strain evidence="2">DSM 27981</strain>
    </source>
</reference>
<protein>
    <submittedName>
        <fullName evidence="1">Hemin uptake protein HemP</fullName>
    </submittedName>
</protein>
<dbReference type="AlphaFoldDB" id="A0A1I2GXQ6"/>
<accession>A0A1I2GXQ6</accession>
<name>A0A1I2GXQ6_9BURK</name>
<dbReference type="InterPro" id="IPR019600">
    <property type="entry name" value="Hemin_uptake_protein_HemP"/>
</dbReference>
<dbReference type="EMBL" id="FONX01000018">
    <property type="protein sequence ID" value="SFF22724.1"/>
    <property type="molecule type" value="Genomic_DNA"/>
</dbReference>
<dbReference type="Gene3D" id="2.10.70.10">
    <property type="entry name" value="Complement Module, domain 1"/>
    <property type="match status" value="1"/>
</dbReference>
<organism evidence="1 2">
    <name type="scientific">Paracidovorax wautersii</name>
    <dbReference type="NCBI Taxonomy" id="1177982"/>
    <lineage>
        <taxon>Bacteria</taxon>
        <taxon>Pseudomonadati</taxon>
        <taxon>Pseudomonadota</taxon>
        <taxon>Betaproteobacteria</taxon>
        <taxon>Burkholderiales</taxon>
        <taxon>Comamonadaceae</taxon>
        <taxon>Paracidovorax</taxon>
    </lineage>
</organism>
<gene>
    <name evidence="1" type="ORF">SAMN04489711_1181</name>
</gene>